<dbReference type="GO" id="GO:1901678">
    <property type="term" value="P:iron coordination entity transport"/>
    <property type="evidence" value="ECO:0007669"/>
    <property type="project" value="UniProtKB-ARBA"/>
</dbReference>
<evidence type="ECO:0000256" key="4">
    <source>
        <dbReference type="ARBA" id="ARBA00022729"/>
    </source>
</evidence>
<protein>
    <submittedName>
        <fullName evidence="6">Iron-hydroxamate ABC transporter substrate-binding protein</fullName>
    </submittedName>
</protein>
<accession>A0A3S3SKJ9</accession>
<dbReference type="InterPro" id="IPR051313">
    <property type="entry name" value="Bact_iron-sidero_bind"/>
</dbReference>
<dbReference type="AlphaFoldDB" id="A0A3S3SKJ9"/>
<dbReference type="Pfam" id="PF01497">
    <property type="entry name" value="Peripla_BP_2"/>
    <property type="match status" value="1"/>
</dbReference>
<feature type="domain" description="Fe/B12 periplasmic-binding" evidence="5">
    <location>
        <begin position="53"/>
        <end position="312"/>
    </location>
</feature>
<gene>
    <name evidence="6" type="ORF">EM808_13120</name>
</gene>
<name>A0A3S3SKJ9_9BACI</name>
<dbReference type="Proteomes" id="UP000288024">
    <property type="component" value="Unassembled WGS sequence"/>
</dbReference>
<dbReference type="GO" id="GO:0005886">
    <property type="term" value="C:plasma membrane"/>
    <property type="evidence" value="ECO:0007669"/>
    <property type="project" value="UniProtKB-SubCell"/>
</dbReference>
<evidence type="ECO:0000256" key="2">
    <source>
        <dbReference type="ARBA" id="ARBA00008814"/>
    </source>
</evidence>
<dbReference type="EMBL" id="RZTZ01000004">
    <property type="protein sequence ID" value="RVT62834.1"/>
    <property type="molecule type" value="Genomic_DNA"/>
</dbReference>
<evidence type="ECO:0000259" key="5">
    <source>
        <dbReference type="PROSITE" id="PS50983"/>
    </source>
</evidence>
<dbReference type="SUPFAM" id="SSF53807">
    <property type="entry name" value="Helical backbone' metal receptor"/>
    <property type="match status" value="1"/>
</dbReference>
<organism evidence="6 7">
    <name type="scientific">Niallia taxi</name>
    <dbReference type="NCBI Taxonomy" id="2499688"/>
    <lineage>
        <taxon>Bacteria</taxon>
        <taxon>Bacillati</taxon>
        <taxon>Bacillota</taxon>
        <taxon>Bacilli</taxon>
        <taxon>Bacillales</taxon>
        <taxon>Bacillaceae</taxon>
        <taxon>Niallia</taxon>
    </lineage>
</organism>
<evidence type="ECO:0000313" key="7">
    <source>
        <dbReference type="Proteomes" id="UP000288024"/>
    </source>
</evidence>
<keyword evidence="4" id="KW-0732">Signal</keyword>
<evidence type="ECO:0000256" key="3">
    <source>
        <dbReference type="ARBA" id="ARBA00022448"/>
    </source>
</evidence>
<sequence length="312" mass="34045">MLGIMLVIAVACGKEESANTDENSAASEEASSDTTKTITFLDKDYEIPSNSTKIVAASQEAMEDSAVLGVKPVGAVATGGEFPAFLGDSMSEAEEIGDKFQPSTEKLLQLKPDVILGTSKFQADVADSLNKVAPMIPISHISTHWKDNLLVLAEITNKTEEAEKYISDYEANAKETKTAVTEKLGDKEVLMFRVRNGSITIYPESVYFNPVLYTDLGLTVPEEVKAAKAQEQISLEKLAEMNPDYLFVQFEDSENQENKDALKDLESNAIWKNLNAVKDGHVYENVIDPMAAGGTAWSKTNFLAAFKKELGL</sequence>
<dbReference type="CDD" id="cd01138">
    <property type="entry name" value="FeuA"/>
    <property type="match status" value="1"/>
</dbReference>
<dbReference type="Gene3D" id="3.40.50.1980">
    <property type="entry name" value="Nitrogenase molybdenum iron protein domain"/>
    <property type="match status" value="2"/>
</dbReference>
<dbReference type="PANTHER" id="PTHR30532">
    <property type="entry name" value="IRON III DICITRATE-BINDING PERIPLASMIC PROTEIN"/>
    <property type="match status" value="1"/>
</dbReference>
<dbReference type="PROSITE" id="PS50983">
    <property type="entry name" value="FE_B12_PBP"/>
    <property type="match status" value="1"/>
</dbReference>
<dbReference type="GO" id="GO:0030288">
    <property type="term" value="C:outer membrane-bounded periplasmic space"/>
    <property type="evidence" value="ECO:0007669"/>
    <property type="project" value="TreeGrafter"/>
</dbReference>
<keyword evidence="7" id="KW-1185">Reference proteome</keyword>
<dbReference type="InterPro" id="IPR002491">
    <property type="entry name" value="ABC_transptr_periplasmic_BD"/>
</dbReference>
<reference evidence="6 7" key="1">
    <citation type="submission" date="2019-01" db="EMBL/GenBank/DDBJ databases">
        <title>Bacillus sp. M5HDSG1-1, whole genome shotgun sequence.</title>
        <authorList>
            <person name="Tuo L."/>
        </authorList>
    </citation>
    <scope>NUCLEOTIDE SEQUENCE [LARGE SCALE GENOMIC DNA]</scope>
    <source>
        <strain evidence="6 7">M5HDSG1-1</strain>
    </source>
</reference>
<keyword evidence="3" id="KW-0813">Transport</keyword>
<evidence type="ECO:0000256" key="1">
    <source>
        <dbReference type="ARBA" id="ARBA00004193"/>
    </source>
</evidence>
<comment type="subcellular location">
    <subcellularLocation>
        <location evidence="1">Cell membrane</location>
        <topology evidence="1">Lipid-anchor</topology>
    </subcellularLocation>
</comment>
<comment type="caution">
    <text evidence="6">The sequence shown here is derived from an EMBL/GenBank/DDBJ whole genome shotgun (WGS) entry which is preliminary data.</text>
</comment>
<comment type="similarity">
    <text evidence="2">Belongs to the bacterial solute-binding protein 8 family.</text>
</comment>
<evidence type="ECO:0000313" key="6">
    <source>
        <dbReference type="EMBL" id="RVT62834.1"/>
    </source>
</evidence>
<dbReference type="PANTHER" id="PTHR30532:SF10">
    <property type="entry name" value="IRON-UPTAKE SYSTEM-BINDING PROTEIN"/>
    <property type="match status" value="1"/>
</dbReference>
<proteinExistence type="inferred from homology"/>